<dbReference type="InterPro" id="IPR029056">
    <property type="entry name" value="Ribokinase-like"/>
</dbReference>
<dbReference type="GO" id="GO:0008972">
    <property type="term" value="F:phosphomethylpyrimidine kinase activity"/>
    <property type="evidence" value="ECO:0007669"/>
    <property type="project" value="InterPro"/>
</dbReference>
<evidence type="ECO:0000256" key="1">
    <source>
        <dbReference type="ARBA" id="ARBA00004948"/>
    </source>
</evidence>
<evidence type="ECO:0000313" key="4">
    <source>
        <dbReference type="EMBL" id="TGD79676.1"/>
    </source>
</evidence>
<gene>
    <name evidence="4" type="ORF">EU557_15775</name>
</gene>
<dbReference type="InterPro" id="IPR013749">
    <property type="entry name" value="PM/HMP-P_kinase-1"/>
</dbReference>
<dbReference type="InterPro" id="IPR004399">
    <property type="entry name" value="HMP/HMP-P_kinase_dom"/>
</dbReference>
<dbReference type="CDD" id="cd01169">
    <property type="entry name" value="HMPP_kinase"/>
    <property type="match status" value="1"/>
</dbReference>
<evidence type="ECO:0000313" key="5">
    <source>
        <dbReference type="Proteomes" id="UP000298284"/>
    </source>
</evidence>
<dbReference type="PANTHER" id="PTHR20858">
    <property type="entry name" value="PHOSPHOMETHYLPYRIMIDINE KINASE"/>
    <property type="match status" value="1"/>
</dbReference>
<dbReference type="SUPFAM" id="SSF53613">
    <property type="entry name" value="Ribokinase-like"/>
    <property type="match status" value="1"/>
</dbReference>
<comment type="caution">
    <text evidence="4">The sequence shown here is derived from an EMBL/GenBank/DDBJ whole genome shotgun (WGS) entry which is preliminary data.</text>
</comment>
<keyword evidence="4" id="KW-0418">Kinase</keyword>
<evidence type="ECO:0000259" key="3">
    <source>
        <dbReference type="Pfam" id="PF08543"/>
    </source>
</evidence>
<keyword evidence="5" id="KW-1185">Reference proteome</keyword>
<dbReference type="EC" id="2.7.1.49" evidence="2"/>
<proteinExistence type="predicted"/>
<sequence>MPQQPRPYALSIAGFDPSGGAGLLADSKTMEALGVYGLGVCTALTVQNDVQFEGVSWVAPTEVRAQAQLLFARFAIGYVKIGLIESLAQLPQLLSWLREQNPRVQVVWDPVLQASAGFDFHAGPPQELVRKVCTGLALLTPNRPEMLRLWPSTSAEEAAAAVSAFCPVLLKGGHQEGAQSTDVLFLDGQQHSFPAPRLPNGEKHGSGCVLSAAITAELAKGQPLPAACRLGKEYTTRVLASNPGLLGYHF</sequence>
<dbReference type="EMBL" id="SRKZ01000004">
    <property type="protein sequence ID" value="TGD79676.1"/>
    <property type="molecule type" value="Genomic_DNA"/>
</dbReference>
<evidence type="ECO:0000256" key="2">
    <source>
        <dbReference type="ARBA" id="ARBA00012135"/>
    </source>
</evidence>
<organism evidence="4 5">
    <name type="scientific">Hymenobacter wooponensis</name>
    <dbReference type="NCBI Taxonomy" id="1525360"/>
    <lineage>
        <taxon>Bacteria</taxon>
        <taxon>Pseudomonadati</taxon>
        <taxon>Bacteroidota</taxon>
        <taxon>Cytophagia</taxon>
        <taxon>Cytophagales</taxon>
        <taxon>Hymenobacteraceae</taxon>
        <taxon>Hymenobacter</taxon>
    </lineage>
</organism>
<dbReference type="OrthoDB" id="9810880at2"/>
<keyword evidence="4" id="KW-0808">Transferase</keyword>
<protein>
    <recommendedName>
        <fullName evidence="2">hydroxymethylpyrimidine kinase</fullName>
        <ecNumber evidence="2">2.7.1.49</ecNumber>
    </recommendedName>
</protein>
<dbReference type="RefSeq" id="WP_135531422.1">
    <property type="nucleotide sequence ID" value="NZ_SRKZ01000004.1"/>
</dbReference>
<dbReference type="GO" id="GO:0008902">
    <property type="term" value="F:hydroxymethylpyrimidine kinase activity"/>
    <property type="evidence" value="ECO:0007669"/>
    <property type="project" value="UniProtKB-EC"/>
</dbReference>
<dbReference type="Gene3D" id="3.40.1190.20">
    <property type="match status" value="1"/>
</dbReference>
<feature type="domain" description="Pyridoxamine kinase/Phosphomethylpyrimidine kinase" evidence="3">
    <location>
        <begin position="16"/>
        <end position="243"/>
    </location>
</feature>
<reference evidence="4 5" key="1">
    <citation type="submission" date="2019-04" db="EMBL/GenBank/DDBJ databases">
        <authorList>
            <person name="Feng G."/>
            <person name="Zhang J."/>
            <person name="Zhu H."/>
        </authorList>
    </citation>
    <scope>NUCLEOTIDE SEQUENCE [LARGE SCALE GENOMIC DNA]</scope>
    <source>
        <strain evidence="4 5">JCM 19491</strain>
    </source>
</reference>
<comment type="pathway">
    <text evidence="1">Cofactor biosynthesis; thiamine diphosphate biosynthesis.</text>
</comment>
<dbReference type="PANTHER" id="PTHR20858:SF17">
    <property type="entry name" value="HYDROXYMETHYLPYRIMIDINE_PHOSPHOMETHYLPYRIMIDINE KINASE THI20-RELATED"/>
    <property type="match status" value="1"/>
</dbReference>
<dbReference type="GO" id="GO:0009228">
    <property type="term" value="P:thiamine biosynthetic process"/>
    <property type="evidence" value="ECO:0007669"/>
    <property type="project" value="InterPro"/>
</dbReference>
<dbReference type="AlphaFoldDB" id="A0A4Z0MJJ1"/>
<name>A0A4Z0MJJ1_9BACT</name>
<dbReference type="GO" id="GO:0005829">
    <property type="term" value="C:cytosol"/>
    <property type="evidence" value="ECO:0007669"/>
    <property type="project" value="TreeGrafter"/>
</dbReference>
<dbReference type="Proteomes" id="UP000298284">
    <property type="component" value="Unassembled WGS sequence"/>
</dbReference>
<accession>A0A4Z0MJJ1</accession>
<dbReference type="Pfam" id="PF08543">
    <property type="entry name" value="Phos_pyr_kin"/>
    <property type="match status" value="1"/>
</dbReference>